<dbReference type="Pfam" id="PF00096">
    <property type="entry name" value="zf-C2H2"/>
    <property type="match status" value="1"/>
</dbReference>
<sequence length="88" mass="10436">MDWTDLMSSREFEPVVANVNVSKRFKCCDCGKEYTAKHNLQSHINYKHLQHEKKIECEYCGRRFTESRAHIRHLKNRNACPNSPWPDA</sequence>
<evidence type="ECO:0000256" key="1">
    <source>
        <dbReference type="PROSITE-ProRule" id="PRU00042"/>
    </source>
</evidence>
<comment type="caution">
    <text evidence="3">The sequence shown here is derived from an EMBL/GenBank/DDBJ whole genome shotgun (WGS) entry which is preliminary data.</text>
</comment>
<keyword evidence="4" id="KW-1185">Reference proteome</keyword>
<evidence type="ECO:0000313" key="4">
    <source>
        <dbReference type="Proteomes" id="UP001150217"/>
    </source>
</evidence>
<dbReference type="Proteomes" id="UP001150217">
    <property type="component" value="Unassembled WGS sequence"/>
</dbReference>
<keyword evidence="1" id="KW-0863">Zinc-finger</keyword>
<evidence type="ECO:0000259" key="2">
    <source>
        <dbReference type="PROSITE" id="PS50157"/>
    </source>
</evidence>
<keyword evidence="1" id="KW-0479">Metal-binding</keyword>
<evidence type="ECO:0000313" key="3">
    <source>
        <dbReference type="EMBL" id="KAJ4496825.1"/>
    </source>
</evidence>
<dbReference type="PROSITE" id="PS50157">
    <property type="entry name" value="ZINC_FINGER_C2H2_2"/>
    <property type="match status" value="1"/>
</dbReference>
<feature type="domain" description="C2H2-type" evidence="2">
    <location>
        <begin position="25"/>
        <end position="53"/>
    </location>
</feature>
<protein>
    <recommendedName>
        <fullName evidence="2">C2H2-type domain-containing protein</fullName>
    </recommendedName>
</protein>
<dbReference type="InterPro" id="IPR013087">
    <property type="entry name" value="Znf_C2H2_type"/>
</dbReference>
<dbReference type="SUPFAM" id="SSF57667">
    <property type="entry name" value="beta-beta-alpha zinc fingers"/>
    <property type="match status" value="1"/>
</dbReference>
<gene>
    <name evidence="3" type="ORF">C8R41DRAFT_824917</name>
</gene>
<organism evidence="3 4">
    <name type="scientific">Lentinula lateritia</name>
    <dbReference type="NCBI Taxonomy" id="40482"/>
    <lineage>
        <taxon>Eukaryota</taxon>
        <taxon>Fungi</taxon>
        <taxon>Dikarya</taxon>
        <taxon>Basidiomycota</taxon>
        <taxon>Agaricomycotina</taxon>
        <taxon>Agaricomycetes</taxon>
        <taxon>Agaricomycetidae</taxon>
        <taxon>Agaricales</taxon>
        <taxon>Marasmiineae</taxon>
        <taxon>Omphalotaceae</taxon>
        <taxon>Lentinula</taxon>
    </lineage>
</organism>
<dbReference type="EMBL" id="JANVFT010000025">
    <property type="protein sequence ID" value="KAJ4496825.1"/>
    <property type="molecule type" value="Genomic_DNA"/>
</dbReference>
<dbReference type="Gene3D" id="3.30.160.60">
    <property type="entry name" value="Classic Zinc Finger"/>
    <property type="match status" value="1"/>
</dbReference>
<dbReference type="PROSITE" id="PS00028">
    <property type="entry name" value="ZINC_FINGER_C2H2_1"/>
    <property type="match status" value="1"/>
</dbReference>
<proteinExistence type="predicted"/>
<accession>A0ABQ8VQD7</accession>
<dbReference type="InterPro" id="IPR036236">
    <property type="entry name" value="Znf_C2H2_sf"/>
</dbReference>
<keyword evidence="1" id="KW-0862">Zinc</keyword>
<dbReference type="SMART" id="SM00355">
    <property type="entry name" value="ZnF_C2H2"/>
    <property type="match status" value="2"/>
</dbReference>
<reference evidence="3" key="1">
    <citation type="submission" date="2022-08" db="EMBL/GenBank/DDBJ databases">
        <title>A Global Phylogenomic Analysis of the Shiitake Genus Lentinula.</title>
        <authorList>
            <consortium name="DOE Joint Genome Institute"/>
            <person name="Sierra-Patev S."/>
            <person name="Min B."/>
            <person name="Naranjo-Ortiz M."/>
            <person name="Looney B."/>
            <person name="Konkel Z."/>
            <person name="Slot J.C."/>
            <person name="Sakamoto Y."/>
            <person name="Steenwyk J.L."/>
            <person name="Rokas A."/>
            <person name="Carro J."/>
            <person name="Camarero S."/>
            <person name="Ferreira P."/>
            <person name="Molpeceres G."/>
            <person name="Ruiz-Duenas F.J."/>
            <person name="Serrano A."/>
            <person name="Henrissat B."/>
            <person name="Drula E."/>
            <person name="Hughes K.W."/>
            <person name="Mata J.L."/>
            <person name="Ishikawa N.K."/>
            <person name="Vargas-Isla R."/>
            <person name="Ushijima S."/>
            <person name="Smith C.A."/>
            <person name="Ahrendt S."/>
            <person name="Andreopoulos W."/>
            <person name="He G."/>
            <person name="Labutti K."/>
            <person name="Lipzen A."/>
            <person name="Ng V."/>
            <person name="Riley R."/>
            <person name="Sandor L."/>
            <person name="Barry K."/>
            <person name="Martinez A.T."/>
            <person name="Xiao Y."/>
            <person name="Gibbons J.G."/>
            <person name="Terashima K."/>
            <person name="Grigoriev I.V."/>
            <person name="Hibbett D.S."/>
        </authorList>
    </citation>
    <scope>NUCLEOTIDE SEQUENCE</scope>
    <source>
        <strain evidence="3">RHP3577 ss4</strain>
    </source>
</reference>
<name>A0ABQ8VQD7_9AGAR</name>